<dbReference type="InterPro" id="IPR008928">
    <property type="entry name" value="6-hairpin_glycosidase_sf"/>
</dbReference>
<dbReference type="InterPro" id="IPR012341">
    <property type="entry name" value="6hp_glycosidase-like_sf"/>
</dbReference>
<name>A0A1M4ZFK7_9BACL</name>
<dbReference type="PROSITE" id="PS51257">
    <property type="entry name" value="PROKAR_LIPOPROTEIN"/>
    <property type="match status" value="1"/>
</dbReference>
<accession>A0A1M4ZFK7</accession>
<reference evidence="3 4" key="1">
    <citation type="submission" date="2016-11" db="EMBL/GenBank/DDBJ databases">
        <authorList>
            <person name="Jaros S."/>
            <person name="Januszkiewicz K."/>
            <person name="Wedrychowicz H."/>
        </authorList>
    </citation>
    <scope>NUCLEOTIDE SEQUENCE [LARGE SCALE GENOMIC DNA]</scope>
    <source>
        <strain evidence="3 4">DSM 44666</strain>
    </source>
</reference>
<feature type="chain" id="PRO_5012160474" evidence="2">
    <location>
        <begin position="30"/>
        <end position="693"/>
    </location>
</feature>
<dbReference type="GO" id="GO:0005975">
    <property type="term" value="P:carbohydrate metabolic process"/>
    <property type="evidence" value="ECO:0007669"/>
    <property type="project" value="InterPro"/>
</dbReference>
<dbReference type="EMBL" id="FQVL01000009">
    <property type="protein sequence ID" value="SHF16376.1"/>
    <property type="molecule type" value="Genomic_DNA"/>
</dbReference>
<protein>
    <submittedName>
        <fullName evidence="3">Uncharacterized protein</fullName>
    </submittedName>
</protein>
<feature type="signal peptide" evidence="2">
    <location>
        <begin position="1"/>
        <end position="29"/>
    </location>
</feature>
<dbReference type="SUPFAM" id="SSF48208">
    <property type="entry name" value="Six-hairpin glycosidases"/>
    <property type="match status" value="1"/>
</dbReference>
<feature type="region of interest" description="Disordered" evidence="1">
    <location>
        <begin position="379"/>
        <end position="401"/>
    </location>
</feature>
<evidence type="ECO:0000313" key="3">
    <source>
        <dbReference type="EMBL" id="SHF16376.1"/>
    </source>
</evidence>
<gene>
    <name evidence="3" type="ORF">SAMN05444392_1098</name>
</gene>
<evidence type="ECO:0000313" key="4">
    <source>
        <dbReference type="Proteomes" id="UP000184476"/>
    </source>
</evidence>
<evidence type="ECO:0000256" key="2">
    <source>
        <dbReference type="SAM" id="SignalP"/>
    </source>
</evidence>
<keyword evidence="4" id="KW-1185">Reference proteome</keyword>
<proteinExistence type="predicted"/>
<evidence type="ECO:0000256" key="1">
    <source>
        <dbReference type="SAM" id="MobiDB-lite"/>
    </source>
</evidence>
<dbReference type="Proteomes" id="UP000184476">
    <property type="component" value="Unassembled WGS sequence"/>
</dbReference>
<organism evidence="3 4">
    <name type="scientific">Seinonella peptonophila</name>
    <dbReference type="NCBI Taxonomy" id="112248"/>
    <lineage>
        <taxon>Bacteria</taxon>
        <taxon>Bacillati</taxon>
        <taxon>Bacillota</taxon>
        <taxon>Bacilli</taxon>
        <taxon>Bacillales</taxon>
        <taxon>Thermoactinomycetaceae</taxon>
        <taxon>Seinonella</taxon>
    </lineage>
</organism>
<dbReference type="Gene3D" id="1.50.10.10">
    <property type="match status" value="1"/>
</dbReference>
<sequence length="693" mass="77303">MSTHRKRRKVSGFVLTGLLSMAMITTSCAPSMQGSKQKKKLNVPVTSYRFDTAGNMFAYSEFELSGEPMVESLGLNLDLLKPEAVDKPSRFDYTAGIESYEYSEEAMYEVVEKSGLGIHLVNGPMIQQLASAAGKNNRELLGERIKELAEQVGYPIEQIQQNMYPTVIEYSGGDPHYTQKVDTGKFADGEKGAYTPNYQVDFASLRWDRKKMEKTLIPSAYGSTFLKQALWAGDFLGGVHTKDKDEEKEATSSSDDKDPNIGLGVSSADGMQGMILAEEIWNKLAFIHENLFYNPQTGQLEKAQGSKYDPSKGLQYLPHEVVVDEKVDDLGANAEKLTVKNPSSDLQDQWMMLWPASEYFGVMDQRDENKNINPAFRALTDGKPFPSAPKENLDQDTDNDIDSTDPYSLNRGLLLQQFRNLQTMHWNEQEGIFVTKHDGKTQGKVFDPFQAGYTVESLRIFQRAYDGLPVGYASGEDAEGLKTEEGKQALAMIQKQADFILAKLIEKNGLVANGYEIGNGKVGGQPKLLAQIGAIRGLTAAYLATKDSKYRDAARKIYVAMDQYFWDPQLKTFRTEGNQAIYDPTIAGGVSAVLRLGLTSLMNTTSDSTKPKALQRKILKERYQDFYDHVIDGPSLTEGMQASEFWDTGDLYYEKDQSGNTDKDHVPQIQKGHGKYGISPILLPVEVKLNREK</sequence>
<keyword evidence="2" id="KW-0732">Signal</keyword>
<feature type="region of interest" description="Disordered" evidence="1">
    <location>
        <begin position="242"/>
        <end position="264"/>
    </location>
</feature>
<dbReference type="AlphaFoldDB" id="A0A1M4ZFK7"/>
<feature type="compositionally biased region" description="Basic and acidic residues" evidence="1">
    <location>
        <begin position="242"/>
        <end position="259"/>
    </location>
</feature>